<dbReference type="RefSeq" id="WP_190764498.1">
    <property type="nucleotide sequence ID" value="NZ_JACXLD010000004.1"/>
</dbReference>
<feature type="domain" description="Transglutaminase-like" evidence="2">
    <location>
        <begin position="403"/>
        <end position="474"/>
    </location>
</feature>
<dbReference type="InterPro" id="IPR052901">
    <property type="entry name" value="Bact_TGase-like"/>
</dbReference>
<feature type="transmembrane region" description="Helical" evidence="1">
    <location>
        <begin position="551"/>
        <end position="571"/>
    </location>
</feature>
<comment type="caution">
    <text evidence="3">The sequence shown here is derived from an EMBL/GenBank/DDBJ whole genome shotgun (WGS) entry which is preliminary data.</text>
</comment>
<dbReference type="SUPFAM" id="SSF54001">
    <property type="entry name" value="Cysteine proteinases"/>
    <property type="match status" value="1"/>
</dbReference>
<dbReference type="EMBL" id="JACXLD010000004">
    <property type="protein sequence ID" value="MBD2859061.1"/>
    <property type="molecule type" value="Genomic_DNA"/>
</dbReference>
<dbReference type="Pfam" id="PF11992">
    <property type="entry name" value="TgpA_N"/>
    <property type="match status" value="1"/>
</dbReference>
<feature type="transmembrane region" description="Helical" evidence="1">
    <location>
        <begin position="134"/>
        <end position="153"/>
    </location>
</feature>
<organism evidence="3 4">
    <name type="scientific">Spongiibacter pelagi</name>
    <dbReference type="NCBI Taxonomy" id="2760804"/>
    <lineage>
        <taxon>Bacteria</taxon>
        <taxon>Pseudomonadati</taxon>
        <taxon>Pseudomonadota</taxon>
        <taxon>Gammaproteobacteria</taxon>
        <taxon>Cellvibrionales</taxon>
        <taxon>Spongiibacteraceae</taxon>
        <taxon>Spongiibacter</taxon>
    </lineage>
</organism>
<dbReference type="Pfam" id="PF01841">
    <property type="entry name" value="Transglut_core"/>
    <property type="match status" value="1"/>
</dbReference>
<accession>A0A927C3Q9</accession>
<dbReference type="Gene3D" id="3.10.620.30">
    <property type="match status" value="1"/>
</dbReference>
<name>A0A927C3Q9_9GAMM</name>
<keyword evidence="1" id="KW-0472">Membrane</keyword>
<dbReference type="InterPro" id="IPR038765">
    <property type="entry name" value="Papain-like_cys_pep_sf"/>
</dbReference>
<dbReference type="Proteomes" id="UP000610558">
    <property type="component" value="Unassembled WGS sequence"/>
</dbReference>
<dbReference type="PANTHER" id="PTHR42736">
    <property type="entry name" value="PROTEIN-GLUTAMINE GAMMA-GLUTAMYLTRANSFERASE"/>
    <property type="match status" value="1"/>
</dbReference>
<evidence type="ECO:0000313" key="4">
    <source>
        <dbReference type="Proteomes" id="UP000610558"/>
    </source>
</evidence>
<dbReference type="InterPro" id="IPR002931">
    <property type="entry name" value="Transglutaminase-like"/>
</dbReference>
<evidence type="ECO:0000259" key="2">
    <source>
        <dbReference type="SMART" id="SM00460"/>
    </source>
</evidence>
<dbReference type="InterPro" id="IPR025403">
    <property type="entry name" value="TgpA-like_C"/>
</dbReference>
<dbReference type="SMART" id="SM00460">
    <property type="entry name" value="TGc"/>
    <property type="match status" value="1"/>
</dbReference>
<dbReference type="InterPro" id="IPR021878">
    <property type="entry name" value="TgpA_N"/>
</dbReference>
<protein>
    <submittedName>
        <fullName evidence="3">DUF3488 domain-containing transglutaminase family protein</fullName>
    </submittedName>
</protein>
<feature type="transmembrane region" description="Helical" evidence="1">
    <location>
        <begin position="20"/>
        <end position="51"/>
    </location>
</feature>
<gene>
    <name evidence="3" type="ORF">IB286_08555</name>
</gene>
<dbReference type="AlphaFoldDB" id="A0A927C3Q9"/>
<evidence type="ECO:0000256" key="1">
    <source>
        <dbReference type="SAM" id="Phobius"/>
    </source>
</evidence>
<dbReference type="Pfam" id="PF13559">
    <property type="entry name" value="DUF4129"/>
    <property type="match status" value="1"/>
</dbReference>
<evidence type="ECO:0000313" key="3">
    <source>
        <dbReference type="EMBL" id="MBD2859061.1"/>
    </source>
</evidence>
<keyword evidence="1" id="KW-0812">Transmembrane</keyword>
<reference evidence="3" key="1">
    <citation type="submission" date="2020-09" db="EMBL/GenBank/DDBJ databases">
        <authorList>
            <person name="Yoon J.-W."/>
        </authorList>
    </citation>
    <scope>NUCLEOTIDE SEQUENCE</scope>
    <source>
        <strain evidence="3">KMU-158</strain>
    </source>
</reference>
<keyword evidence="4" id="KW-1185">Reference proteome</keyword>
<feature type="transmembrane region" description="Helical" evidence="1">
    <location>
        <begin position="165"/>
        <end position="184"/>
    </location>
</feature>
<feature type="transmembrane region" description="Helical" evidence="1">
    <location>
        <begin position="87"/>
        <end position="103"/>
    </location>
</feature>
<feature type="transmembrane region" description="Helical" evidence="1">
    <location>
        <begin position="63"/>
        <end position="81"/>
    </location>
</feature>
<keyword evidence="1" id="KW-1133">Transmembrane helix</keyword>
<sequence length="659" mass="74324">MSAEHNEFSAEQYSRAGPWVLAAQLIVILPLYKVLPVWTILLWGSVAFWYWKVLRSAWVHPSALIKTALVLAGFSGIYFSYGRFLAIEPMVAVLVIALVLKLLELKHRRDYWLVLFLCYFCLGCGFLFEQGLLSLAVAIVQLLVLLAAQQRFYGGQLAPTASLKLAGLMLLQAVPLMLFLFVVFPRIGPLWTMPLPSQSARTGMSDNVEFGDISSLIASADLAFRVQFEGEPPAAEQRYWRGLVLENLQGRRWSRSDYKGLVALPESIKEGGSEPDLSYTITLESNFHEWLYSLTPSVLQDTDAHYAGAGQWLLRKPRNGRLQYQGQWFADVQIDAHKHELTRNLQLPDDINPRTRALAEQWRLQYSQPSERLAAALAYFRSGQFIYTLQPPRLGKDNVDEFLFETRQGFCEHFAGSLVFALRAAGVPARLVVGYQGGEMDAEQGYFRVYQSDAHAWAEVWLEGQGWLRVDPTATVSPDRIRLGAESVFGGVQGFLDAAPLSLRNFAWAAEIRAMADRINYAWARWVVNFDSDSQSAVLVKLLGKIDMQRLLIALLLFGGLPLLLLGIWATRFERGAQLPKLEQRYLACCQQLAKLSGIGRREGETPHQYLQRIQAQAPEWGVWFAEVTEVYVAARYRPGGDNNKALLQMKTLAKARRI</sequence>
<dbReference type="PANTHER" id="PTHR42736:SF1">
    <property type="entry name" value="PROTEIN-GLUTAMINE GAMMA-GLUTAMYLTRANSFERASE"/>
    <property type="match status" value="1"/>
</dbReference>
<proteinExistence type="predicted"/>